<accession>A0A2Z6M4L5</accession>
<dbReference type="Pfam" id="PF02780">
    <property type="entry name" value="Transketolase_C"/>
    <property type="match status" value="1"/>
</dbReference>
<sequence>MTPLSEAEVIRQGCDITLVGWGAELSIMEQACLDAEKNRYFDTKLRTDFNNLDDLKTLIPWDKETIKASIKKTGSLIISHEAPVTGGFGAEISASNLERCFSRI</sequence>
<evidence type="ECO:0000256" key="2">
    <source>
        <dbReference type="ARBA" id="ARBA00023002"/>
    </source>
</evidence>
<dbReference type="OrthoDB" id="1649526at2759"/>
<dbReference type="GO" id="GO:0007584">
    <property type="term" value="P:response to nutrient"/>
    <property type="evidence" value="ECO:0007669"/>
    <property type="project" value="TreeGrafter"/>
</dbReference>
<dbReference type="InterPro" id="IPR033248">
    <property type="entry name" value="Transketolase_C"/>
</dbReference>
<keyword evidence="2" id="KW-0560">Oxidoreductase</keyword>
<reference evidence="5" key="1">
    <citation type="journal article" date="2017" name="Front. Plant Sci.">
        <title>Climate Clever Clovers: New Paradigm to Reduce the Environmental Footprint of Ruminants by Breeding Low Methanogenic Forages Utilizing Haplotype Variation.</title>
        <authorList>
            <person name="Kaur P."/>
            <person name="Appels R."/>
            <person name="Bayer P.E."/>
            <person name="Keeble-Gagnere G."/>
            <person name="Wang J."/>
            <person name="Hirakawa H."/>
            <person name="Shirasawa K."/>
            <person name="Vercoe P."/>
            <person name="Stefanova K."/>
            <person name="Durmic Z."/>
            <person name="Nichols P."/>
            <person name="Revell C."/>
            <person name="Isobe S.N."/>
            <person name="Edwards D."/>
            <person name="Erskine W."/>
        </authorList>
    </citation>
    <scope>NUCLEOTIDE SEQUENCE [LARGE SCALE GENOMIC DNA]</scope>
    <source>
        <strain evidence="5">cv. Daliak</strain>
    </source>
</reference>
<evidence type="ECO:0000313" key="5">
    <source>
        <dbReference type="Proteomes" id="UP000242715"/>
    </source>
</evidence>
<gene>
    <name evidence="4" type="ORF">TSUD_02680</name>
</gene>
<dbReference type="Gene3D" id="3.40.50.920">
    <property type="match status" value="1"/>
</dbReference>
<comment type="cofactor">
    <cofactor evidence="1">
        <name>thiamine diphosphate</name>
        <dbReference type="ChEBI" id="CHEBI:58937"/>
    </cofactor>
</comment>
<protein>
    <recommendedName>
        <fullName evidence="3">Transketolase C-terminal domain-containing protein</fullName>
    </recommendedName>
</protein>
<dbReference type="SUPFAM" id="SSF52922">
    <property type="entry name" value="TK C-terminal domain-like"/>
    <property type="match status" value="1"/>
</dbReference>
<feature type="domain" description="Transketolase C-terminal" evidence="3">
    <location>
        <begin position="6"/>
        <end position="102"/>
    </location>
</feature>
<proteinExistence type="predicted"/>
<organism evidence="4 5">
    <name type="scientific">Trifolium subterraneum</name>
    <name type="common">Subterranean clover</name>
    <dbReference type="NCBI Taxonomy" id="3900"/>
    <lineage>
        <taxon>Eukaryota</taxon>
        <taxon>Viridiplantae</taxon>
        <taxon>Streptophyta</taxon>
        <taxon>Embryophyta</taxon>
        <taxon>Tracheophyta</taxon>
        <taxon>Spermatophyta</taxon>
        <taxon>Magnoliopsida</taxon>
        <taxon>eudicotyledons</taxon>
        <taxon>Gunneridae</taxon>
        <taxon>Pentapetalae</taxon>
        <taxon>rosids</taxon>
        <taxon>fabids</taxon>
        <taxon>Fabales</taxon>
        <taxon>Fabaceae</taxon>
        <taxon>Papilionoideae</taxon>
        <taxon>50 kb inversion clade</taxon>
        <taxon>NPAAA clade</taxon>
        <taxon>Hologalegina</taxon>
        <taxon>IRL clade</taxon>
        <taxon>Trifolieae</taxon>
        <taxon>Trifolium</taxon>
    </lineage>
</organism>
<keyword evidence="5" id="KW-1185">Reference proteome</keyword>
<dbReference type="GO" id="GO:0016491">
    <property type="term" value="F:oxidoreductase activity"/>
    <property type="evidence" value="ECO:0007669"/>
    <property type="project" value="UniProtKB-KW"/>
</dbReference>
<dbReference type="PANTHER" id="PTHR42980">
    <property type="entry name" value="2-OXOISOVALERATE DEHYDROGENASE SUBUNIT BETA-RELATED"/>
    <property type="match status" value="1"/>
</dbReference>
<evidence type="ECO:0000259" key="3">
    <source>
        <dbReference type="Pfam" id="PF02780"/>
    </source>
</evidence>
<dbReference type="InterPro" id="IPR009014">
    <property type="entry name" value="Transketo_C/PFOR_II"/>
</dbReference>
<evidence type="ECO:0000256" key="1">
    <source>
        <dbReference type="ARBA" id="ARBA00001964"/>
    </source>
</evidence>
<dbReference type="PANTHER" id="PTHR42980:SF1">
    <property type="entry name" value="2-OXOISOVALERATE DEHYDROGENASE SUBUNIT BETA, MITOCHONDRIAL"/>
    <property type="match status" value="1"/>
</dbReference>
<evidence type="ECO:0000313" key="4">
    <source>
        <dbReference type="EMBL" id="GAU26866.1"/>
    </source>
</evidence>
<dbReference type="AlphaFoldDB" id="A0A2Z6M4L5"/>
<dbReference type="GO" id="GO:0009083">
    <property type="term" value="P:branched-chain amino acid catabolic process"/>
    <property type="evidence" value="ECO:0007669"/>
    <property type="project" value="TreeGrafter"/>
</dbReference>
<dbReference type="EMBL" id="DF973343">
    <property type="protein sequence ID" value="GAU26866.1"/>
    <property type="molecule type" value="Genomic_DNA"/>
</dbReference>
<dbReference type="Proteomes" id="UP000242715">
    <property type="component" value="Unassembled WGS sequence"/>
</dbReference>
<name>A0A2Z6M4L5_TRISU</name>